<dbReference type="CDD" id="cd00090">
    <property type="entry name" value="HTH_ARSR"/>
    <property type="match status" value="1"/>
</dbReference>
<dbReference type="Gene3D" id="1.10.10.10">
    <property type="entry name" value="Winged helix-like DNA-binding domain superfamily/Winged helix DNA-binding domain"/>
    <property type="match status" value="1"/>
</dbReference>
<dbReference type="RefSeq" id="WP_149080818.1">
    <property type="nucleotide sequence ID" value="NZ_VTAW01000006.1"/>
</dbReference>
<evidence type="ECO:0000313" key="2">
    <source>
        <dbReference type="Proteomes" id="UP000324104"/>
    </source>
</evidence>
<evidence type="ECO:0000313" key="1">
    <source>
        <dbReference type="EMBL" id="TYT62803.1"/>
    </source>
</evidence>
<dbReference type="SUPFAM" id="SSF46785">
    <property type="entry name" value="Winged helix' DNA-binding domain"/>
    <property type="match status" value="1"/>
</dbReference>
<sequence>MTRLLPTGTDASVSRSGDPSVLCLDDEETREVLSALSSETAHDVFQLLNEEAATPATVADRLETSIQNVHYHLGNLEDAGLIEVVDTCYSEKGREMEVFVVAEDPTVVFLGTSDDRTSIKRAFSAFSSFVGPTAVFLSIAELFSRFTNDD</sequence>
<dbReference type="Pfam" id="PF12840">
    <property type="entry name" value="HTH_20"/>
    <property type="match status" value="1"/>
</dbReference>
<comment type="caution">
    <text evidence="1">The sequence shown here is derived from an EMBL/GenBank/DDBJ whole genome shotgun (WGS) entry which is preliminary data.</text>
</comment>
<reference evidence="1 2" key="1">
    <citation type="submission" date="2019-08" db="EMBL/GenBank/DDBJ databases">
        <title>Archaea genome.</title>
        <authorList>
            <person name="Kajale S."/>
            <person name="Shouche Y."/>
            <person name="Deshpande N."/>
            <person name="Sharma A."/>
        </authorList>
    </citation>
    <scope>NUCLEOTIDE SEQUENCE [LARGE SCALE GENOMIC DNA]</scope>
    <source>
        <strain evidence="1 2">ESP3B_9</strain>
    </source>
</reference>
<keyword evidence="2" id="KW-1185">Reference proteome</keyword>
<dbReference type="InterPro" id="IPR036390">
    <property type="entry name" value="WH_DNA-bd_sf"/>
</dbReference>
<protein>
    <submittedName>
        <fullName evidence="1">Helix-turn-helix transcriptional regulator</fullName>
    </submittedName>
</protein>
<gene>
    <name evidence="1" type="ORF">FYC77_07155</name>
</gene>
<dbReference type="InterPro" id="IPR011991">
    <property type="entry name" value="ArsR-like_HTH"/>
</dbReference>
<dbReference type="EMBL" id="VTAW01000006">
    <property type="protein sequence ID" value="TYT62803.1"/>
    <property type="molecule type" value="Genomic_DNA"/>
</dbReference>
<proteinExistence type="predicted"/>
<dbReference type="InterPro" id="IPR036388">
    <property type="entry name" value="WH-like_DNA-bd_sf"/>
</dbReference>
<dbReference type="Proteomes" id="UP000324104">
    <property type="component" value="Unassembled WGS sequence"/>
</dbReference>
<dbReference type="AlphaFoldDB" id="A0A5D5AP66"/>
<accession>A0A5D5AP66</accession>
<name>A0A5D5AP66_9EURY</name>
<organism evidence="1 2">
    <name type="scientific">Natrialba swarupiae</name>
    <dbReference type="NCBI Taxonomy" id="2448032"/>
    <lineage>
        <taxon>Archaea</taxon>
        <taxon>Methanobacteriati</taxon>
        <taxon>Methanobacteriota</taxon>
        <taxon>Stenosarchaea group</taxon>
        <taxon>Halobacteria</taxon>
        <taxon>Halobacteriales</taxon>
        <taxon>Natrialbaceae</taxon>
        <taxon>Natrialba</taxon>
    </lineage>
</organism>